<dbReference type="EMBL" id="QTSX02003558">
    <property type="protein sequence ID" value="KAJ9070853.1"/>
    <property type="molecule type" value="Genomic_DNA"/>
</dbReference>
<dbReference type="Proteomes" id="UP001165960">
    <property type="component" value="Unassembled WGS sequence"/>
</dbReference>
<keyword evidence="2" id="KW-1185">Reference proteome</keyword>
<organism evidence="1 2">
    <name type="scientific">Entomophthora muscae</name>
    <dbReference type="NCBI Taxonomy" id="34485"/>
    <lineage>
        <taxon>Eukaryota</taxon>
        <taxon>Fungi</taxon>
        <taxon>Fungi incertae sedis</taxon>
        <taxon>Zoopagomycota</taxon>
        <taxon>Entomophthoromycotina</taxon>
        <taxon>Entomophthoromycetes</taxon>
        <taxon>Entomophthorales</taxon>
        <taxon>Entomophthoraceae</taxon>
        <taxon>Entomophthora</taxon>
    </lineage>
</organism>
<protein>
    <submittedName>
        <fullName evidence="1">Uncharacterized protein</fullName>
    </submittedName>
</protein>
<sequence>MHPSFETGLENPTPTIDWQNSSPNNAHQKESLANGWFSSKLPLNGLGSSPEAISLANTGIKPGSSRFLLDHLNNVSILKSNLPLASCKINSCSQSDLTTDARFLYFAYTSKAGFVNQKRGSVVVLVNPNNGASPSGGLFNHQKVPKL</sequence>
<accession>A0ACC2T862</accession>
<comment type="caution">
    <text evidence="1">The sequence shown here is derived from an EMBL/GenBank/DDBJ whole genome shotgun (WGS) entry which is preliminary data.</text>
</comment>
<name>A0ACC2T862_9FUNG</name>
<evidence type="ECO:0000313" key="1">
    <source>
        <dbReference type="EMBL" id="KAJ9070853.1"/>
    </source>
</evidence>
<reference evidence="1" key="1">
    <citation type="submission" date="2022-04" db="EMBL/GenBank/DDBJ databases">
        <title>Genome of the entomopathogenic fungus Entomophthora muscae.</title>
        <authorList>
            <person name="Elya C."/>
            <person name="Lovett B.R."/>
            <person name="Lee E."/>
            <person name="Macias A.M."/>
            <person name="Hajek A.E."/>
            <person name="De Bivort B.L."/>
            <person name="Kasson M.T."/>
            <person name="De Fine Licht H.H."/>
            <person name="Stajich J.E."/>
        </authorList>
    </citation>
    <scope>NUCLEOTIDE SEQUENCE</scope>
    <source>
        <strain evidence="1">Berkeley</strain>
    </source>
</reference>
<evidence type="ECO:0000313" key="2">
    <source>
        <dbReference type="Proteomes" id="UP001165960"/>
    </source>
</evidence>
<gene>
    <name evidence="1" type="ORF">DSO57_1003316</name>
</gene>
<proteinExistence type="predicted"/>